<evidence type="ECO:0000313" key="2">
    <source>
        <dbReference type="EMBL" id="KAH7423981.1"/>
    </source>
</evidence>
<feature type="compositionally biased region" description="Polar residues" evidence="1">
    <location>
        <begin position="134"/>
        <end position="146"/>
    </location>
</feature>
<feature type="region of interest" description="Disordered" evidence="1">
    <location>
        <begin position="132"/>
        <end position="158"/>
    </location>
</feature>
<feature type="compositionally biased region" description="Basic and acidic residues" evidence="1">
    <location>
        <begin position="147"/>
        <end position="158"/>
    </location>
</feature>
<name>A0A8T2TKQ1_CERRI</name>
<reference evidence="2" key="1">
    <citation type="submission" date="2021-08" db="EMBL/GenBank/DDBJ databases">
        <title>WGS assembly of Ceratopteris richardii.</title>
        <authorList>
            <person name="Marchant D.B."/>
            <person name="Chen G."/>
            <person name="Jenkins J."/>
            <person name="Shu S."/>
            <person name="Leebens-Mack J."/>
            <person name="Grimwood J."/>
            <person name="Schmutz J."/>
            <person name="Soltis P."/>
            <person name="Soltis D."/>
            <person name="Chen Z.-H."/>
        </authorList>
    </citation>
    <scope>NUCLEOTIDE SEQUENCE</scope>
    <source>
        <strain evidence="2">Whitten #5841</strain>
        <tissue evidence="2">Leaf</tissue>
    </source>
</reference>
<keyword evidence="3" id="KW-1185">Reference proteome</keyword>
<proteinExistence type="predicted"/>
<dbReference type="Proteomes" id="UP000825935">
    <property type="component" value="Chromosome 12"/>
</dbReference>
<protein>
    <submittedName>
        <fullName evidence="2">Uncharacterized protein</fullName>
    </submittedName>
</protein>
<dbReference type="AlphaFoldDB" id="A0A8T2TKQ1"/>
<accession>A0A8T2TKQ1</accession>
<evidence type="ECO:0000256" key="1">
    <source>
        <dbReference type="SAM" id="MobiDB-lite"/>
    </source>
</evidence>
<gene>
    <name evidence="2" type="ORF">KP509_12G084000</name>
</gene>
<evidence type="ECO:0000313" key="3">
    <source>
        <dbReference type="Proteomes" id="UP000825935"/>
    </source>
</evidence>
<organism evidence="2 3">
    <name type="scientific">Ceratopteris richardii</name>
    <name type="common">Triangle waterfern</name>
    <dbReference type="NCBI Taxonomy" id="49495"/>
    <lineage>
        <taxon>Eukaryota</taxon>
        <taxon>Viridiplantae</taxon>
        <taxon>Streptophyta</taxon>
        <taxon>Embryophyta</taxon>
        <taxon>Tracheophyta</taxon>
        <taxon>Polypodiopsida</taxon>
        <taxon>Polypodiidae</taxon>
        <taxon>Polypodiales</taxon>
        <taxon>Pteridineae</taxon>
        <taxon>Pteridaceae</taxon>
        <taxon>Parkerioideae</taxon>
        <taxon>Ceratopteris</taxon>
    </lineage>
</organism>
<sequence>MVFVPGAGLLANYTVYKVSKKIGISERAARKLGTVASVATAVATFDLPSLIVEGTMETIVEGAMYVGGVLSDQADGFCLAENATYDGGIIDNSAEDKIADADGTAKNPPEGRITEAVVHAGGRINMRQEPLLRKTSQTPKAHQNSDTNHRADIPHVHM</sequence>
<comment type="caution">
    <text evidence="2">The sequence shown here is derived from an EMBL/GenBank/DDBJ whole genome shotgun (WGS) entry which is preliminary data.</text>
</comment>
<dbReference type="EMBL" id="CM035417">
    <property type="protein sequence ID" value="KAH7423981.1"/>
    <property type="molecule type" value="Genomic_DNA"/>
</dbReference>